<dbReference type="GO" id="GO:0005096">
    <property type="term" value="F:GTPase activator activity"/>
    <property type="evidence" value="ECO:0007669"/>
    <property type="project" value="TreeGrafter"/>
</dbReference>
<feature type="compositionally biased region" description="Gly residues" evidence="2">
    <location>
        <begin position="51"/>
        <end position="63"/>
    </location>
</feature>
<proteinExistence type="predicted"/>
<protein>
    <recommendedName>
        <fullName evidence="3">Rab-GAP TBC domain-containing protein</fullName>
    </recommendedName>
</protein>
<dbReference type="RefSeq" id="XP_004989464.1">
    <property type="nucleotide sequence ID" value="XM_004989407.1"/>
</dbReference>
<feature type="region of interest" description="Disordered" evidence="2">
    <location>
        <begin position="23"/>
        <end position="126"/>
    </location>
</feature>
<dbReference type="PANTHER" id="PTHR47219:SF20">
    <property type="entry name" value="TBC1 DOMAIN FAMILY MEMBER 2B"/>
    <property type="match status" value="1"/>
</dbReference>
<feature type="compositionally biased region" description="Gly residues" evidence="2">
    <location>
        <begin position="851"/>
        <end position="862"/>
    </location>
</feature>
<gene>
    <name evidence="4" type="ORF">PTSG_09213</name>
</gene>
<feature type="compositionally biased region" description="Acidic residues" evidence="2">
    <location>
        <begin position="738"/>
        <end position="753"/>
    </location>
</feature>
<dbReference type="GO" id="GO:0031267">
    <property type="term" value="F:small GTPase binding"/>
    <property type="evidence" value="ECO:0007669"/>
    <property type="project" value="TreeGrafter"/>
</dbReference>
<dbReference type="KEGG" id="sre:PTSG_09213"/>
<keyword evidence="1" id="KW-0175">Coiled coil</keyword>
<dbReference type="PROSITE" id="PS50086">
    <property type="entry name" value="TBC_RABGAP"/>
    <property type="match status" value="1"/>
</dbReference>
<keyword evidence="5" id="KW-1185">Reference proteome</keyword>
<dbReference type="PANTHER" id="PTHR47219">
    <property type="entry name" value="RAB GTPASE-ACTIVATING PROTEIN 1-LIKE"/>
    <property type="match status" value="1"/>
</dbReference>
<dbReference type="OrthoDB" id="294251at2759"/>
<dbReference type="STRING" id="946362.F2UN16"/>
<feature type="compositionally biased region" description="Low complexity" evidence="2">
    <location>
        <begin position="37"/>
        <end position="47"/>
    </location>
</feature>
<dbReference type="FunFam" id="1.10.8.270:FF:000026">
    <property type="entry name" value="TBC (Tre-2/Bub2/Cdc16) domain family"/>
    <property type="match status" value="1"/>
</dbReference>
<feature type="domain" description="Rab-GAP TBC" evidence="3">
    <location>
        <begin position="419"/>
        <end position="607"/>
    </location>
</feature>
<accession>F2UN16</accession>
<feature type="compositionally biased region" description="Low complexity" evidence="2">
    <location>
        <begin position="79"/>
        <end position="90"/>
    </location>
</feature>
<evidence type="ECO:0000313" key="4">
    <source>
        <dbReference type="EMBL" id="EGD78515.1"/>
    </source>
</evidence>
<dbReference type="SUPFAM" id="SSF81995">
    <property type="entry name" value="beta-sandwich domain of Sec23/24"/>
    <property type="match status" value="1"/>
</dbReference>
<feature type="compositionally biased region" description="Low complexity" evidence="2">
    <location>
        <begin position="768"/>
        <end position="787"/>
    </location>
</feature>
<dbReference type="InParanoid" id="F2UN16"/>
<dbReference type="Gene3D" id="1.10.472.80">
    <property type="entry name" value="Ypt/Rab-GAP domain of gyp1p, domain 3"/>
    <property type="match status" value="1"/>
</dbReference>
<dbReference type="EMBL" id="GL832983">
    <property type="protein sequence ID" value="EGD78515.1"/>
    <property type="molecule type" value="Genomic_DNA"/>
</dbReference>
<feature type="coiled-coil region" evidence="1">
    <location>
        <begin position="192"/>
        <end position="323"/>
    </location>
</feature>
<sequence length="897" mass="101147">MGMAAVGRSSMSRIGRGLQGFAAMVHRRTSVSHHHQQQQQQQQQQQHVADDGGGVVDGGGSEGGDSTDSGGDSKHQRKQQQQQLLQQRQPQSPPPPPSSSSSSPSASSALPRGRGRRSTGDARALANARANERYVEDLKRSVARLQMENAKNEERILDLYKQNVAKDAVIQYCTVPDTPERVELFKERSVRLDALQDELKAAMVEIDTLQKKKTKYKDAFQELQNKRSDHVCEIVELQAQLQDAGREIARLKAENQRLKQQQQLARAREAAESAAADATAELARSREENQLLFAQVQALAQSLQEKDSEKQQLAEELHDLFKDHIKVLSQQSGIAASETKKIQHISESNGFGECDNYIEGDYDQLGFQVKTLARMYTNSAEEQAREREREAQWSALLERCGTRVMFDAFRDVKELARAGLPHSRRAQVWRLMIHYHTRRDKHRSYNPSDYEASITMFTKQIDLDLMRTFPHHRDFSRADSDAVQKLRRVLVTFAHRYPDVGYCQGLNMIAGLLLLIVDEETAFWGLVAAVHHLQPKDYYTSSMLGVQVDQRVLRDLLRVRFKRIASHLERLNTDFSLAAFNFMLTIGIDAVPISTALRILDCFFCEGNKVLFRCALAMFAMHEKEILQYTDRMQLFEFFRTMGKRLYDVETLFEFAFKVLNSGIQGFSKQLIYKLRADHESDIRGEMDVLAKRRAEIEREHEDKQMKRKQQQEQEQQEQDEQQRKPACGADGTGANSDNEDDDDGGDDSDDELSTSNGRRRTRRKRSSSTGSQRPRTSIQRQQPRPQQQERGERRQSGFGRSHVLHTDSDDSDAVVVDPSTPREFDSVSFAALRQQAGTDTSDDEGDDGADGGVGEGGGQSGAGDRKQTAACVVDDGVQKLHLSRSGDNAASADVDV</sequence>
<reference evidence="4" key="1">
    <citation type="submission" date="2009-08" db="EMBL/GenBank/DDBJ databases">
        <title>Annotation of Salpingoeca rosetta.</title>
        <authorList>
            <consortium name="The Broad Institute Genome Sequencing Platform"/>
            <person name="Russ C."/>
            <person name="Cuomo C."/>
            <person name="Burger G."/>
            <person name="Gray M.W."/>
            <person name="Holland P.W.H."/>
            <person name="King N."/>
            <person name="Lang F.B.F."/>
            <person name="Roger A.J."/>
            <person name="Ruiz-Trillo I."/>
            <person name="Young S.K."/>
            <person name="Zeng Q."/>
            <person name="Gargeya S."/>
            <person name="Alvarado L."/>
            <person name="Berlin A."/>
            <person name="Chapman S.B."/>
            <person name="Chen Z."/>
            <person name="Freedman E."/>
            <person name="Gellesch M."/>
            <person name="Goldberg J."/>
            <person name="Griggs A."/>
            <person name="Gujja S."/>
            <person name="Heilman E."/>
            <person name="Heiman D."/>
            <person name="Howarth C."/>
            <person name="Mehta T."/>
            <person name="Neiman D."/>
            <person name="Pearson M."/>
            <person name="Roberts A."/>
            <person name="Saif S."/>
            <person name="Shea T."/>
            <person name="Shenoy N."/>
            <person name="Sisk P."/>
            <person name="Stolte C."/>
            <person name="Sykes S."/>
            <person name="White J."/>
            <person name="Yandava C."/>
            <person name="Haas B."/>
            <person name="Nusbaum C."/>
            <person name="Birren B."/>
        </authorList>
    </citation>
    <scope>NUCLEOTIDE SEQUENCE [LARGE SCALE GENOMIC DNA]</scope>
    <source>
        <strain evidence="4">ATCC 50818</strain>
    </source>
</reference>
<name>F2UN16_SALR5</name>
<feature type="compositionally biased region" description="Low complexity" evidence="2">
    <location>
        <begin position="99"/>
        <end position="112"/>
    </location>
</feature>
<organism evidence="5">
    <name type="scientific">Salpingoeca rosetta (strain ATCC 50818 / BSB-021)</name>
    <dbReference type="NCBI Taxonomy" id="946362"/>
    <lineage>
        <taxon>Eukaryota</taxon>
        <taxon>Choanoflagellata</taxon>
        <taxon>Craspedida</taxon>
        <taxon>Salpingoecidae</taxon>
        <taxon>Salpingoeca</taxon>
    </lineage>
</organism>
<evidence type="ECO:0000313" key="5">
    <source>
        <dbReference type="Proteomes" id="UP000007799"/>
    </source>
</evidence>
<dbReference type="Pfam" id="PF00566">
    <property type="entry name" value="RabGAP-TBC"/>
    <property type="match status" value="1"/>
</dbReference>
<feature type="region of interest" description="Disordered" evidence="2">
    <location>
        <begin position="698"/>
        <end position="870"/>
    </location>
</feature>
<evidence type="ECO:0000256" key="2">
    <source>
        <dbReference type="SAM" id="MobiDB-lite"/>
    </source>
</evidence>
<feature type="coiled-coil region" evidence="1">
    <location>
        <begin position="135"/>
        <end position="162"/>
    </location>
</feature>
<dbReference type="Gene3D" id="1.10.8.270">
    <property type="entry name" value="putative rabgap domain of human tbc1 domain family member 14 like domains"/>
    <property type="match status" value="1"/>
</dbReference>
<evidence type="ECO:0000256" key="1">
    <source>
        <dbReference type="SAM" id="Coils"/>
    </source>
</evidence>
<feature type="compositionally biased region" description="Acidic residues" evidence="2">
    <location>
        <begin position="841"/>
        <end position="850"/>
    </location>
</feature>
<dbReference type="SMART" id="SM00164">
    <property type="entry name" value="TBC"/>
    <property type="match status" value="1"/>
</dbReference>
<feature type="compositionally biased region" description="Basic residues" evidence="2">
    <location>
        <begin position="25"/>
        <end position="36"/>
    </location>
</feature>
<dbReference type="SUPFAM" id="SSF47923">
    <property type="entry name" value="Ypt/Rab-GAP domain of gyp1p"/>
    <property type="match status" value="2"/>
</dbReference>
<dbReference type="InterPro" id="IPR035969">
    <property type="entry name" value="Rab-GAP_TBC_sf"/>
</dbReference>
<evidence type="ECO:0000259" key="3">
    <source>
        <dbReference type="PROSITE" id="PS50086"/>
    </source>
</evidence>
<dbReference type="Proteomes" id="UP000007799">
    <property type="component" value="Unassembled WGS sequence"/>
</dbReference>
<dbReference type="InterPro" id="IPR000195">
    <property type="entry name" value="Rab-GAP-TBC_dom"/>
</dbReference>
<feature type="compositionally biased region" description="Basic residues" evidence="2">
    <location>
        <begin position="758"/>
        <end position="767"/>
    </location>
</feature>
<dbReference type="AlphaFoldDB" id="F2UN16"/>
<dbReference type="GeneID" id="16070009"/>
<dbReference type="eggNOG" id="KOG2058">
    <property type="taxonomic scope" value="Eukaryota"/>
</dbReference>
<dbReference type="InterPro" id="IPR050302">
    <property type="entry name" value="Rab_GAP_TBC_domain"/>
</dbReference>